<keyword evidence="3" id="KW-1185">Reference proteome</keyword>
<dbReference type="AlphaFoldDB" id="A0A9X1PG93"/>
<evidence type="ECO:0000313" key="3">
    <source>
        <dbReference type="Proteomes" id="UP001139000"/>
    </source>
</evidence>
<dbReference type="RefSeq" id="WP_234653550.1">
    <property type="nucleotide sequence ID" value="NZ_CP094997.1"/>
</dbReference>
<organism evidence="2 3">
    <name type="scientific">Dyadobacter chenwenxiniae</name>
    <dbReference type="NCBI Taxonomy" id="2906456"/>
    <lineage>
        <taxon>Bacteria</taxon>
        <taxon>Pseudomonadati</taxon>
        <taxon>Bacteroidota</taxon>
        <taxon>Cytophagia</taxon>
        <taxon>Cytophagales</taxon>
        <taxon>Spirosomataceae</taxon>
        <taxon>Dyadobacter</taxon>
    </lineage>
</organism>
<gene>
    <name evidence="2" type="ORF">LXM26_04030</name>
</gene>
<proteinExistence type="predicted"/>
<protein>
    <submittedName>
        <fullName evidence="2">Type VI secretion system contractile sheath small subunit</fullName>
    </submittedName>
</protein>
<dbReference type="Pfam" id="PF05591">
    <property type="entry name" value="T6SS_VipA"/>
    <property type="match status" value="1"/>
</dbReference>
<dbReference type="Proteomes" id="UP001139000">
    <property type="component" value="Unassembled WGS sequence"/>
</dbReference>
<feature type="region of interest" description="Disordered" evidence="1">
    <location>
        <begin position="1"/>
        <end position="21"/>
    </location>
</feature>
<comment type="caution">
    <text evidence="2">The sequence shown here is derived from an EMBL/GenBank/DDBJ whole genome shotgun (WGS) entry which is preliminary data.</text>
</comment>
<dbReference type="InterPro" id="IPR008312">
    <property type="entry name" value="T6SS_TssB1"/>
</dbReference>
<sequence>MAGQFDFIRPGGNVDPDANKGYEKIEALPPSRTLYVSAFNSNPEKEKVTGLETMEAVFEHFKPEVEAEFEDENGAPVFETISFTKMKDFSPEGMLEQSPFLKELSGKEYNYDRFYKNLKNNRQLQKALSDPATRATYLSALQTLIGELKESL</sequence>
<accession>A0A9X1PG93</accession>
<dbReference type="EMBL" id="JAJTTC010000001">
    <property type="protein sequence ID" value="MCF0060647.1"/>
    <property type="molecule type" value="Genomic_DNA"/>
</dbReference>
<evidence type="ECO:0000256" key="1">
    <source>
        <dbReference type="SAM" id="MobiDB-lite"/>
    </source>
</evidence>
<name>A0A9X1PG93_9BACT</name>
<reference evidence="2" key="1">
    <citation type="submission" date="2021-12" db="EMBL/GenBank/DDBJ databases">
        <title>Novel species in genus Dyadobacter.</title>
        <authorList>
            <person name="Ma C."/>
        </authorList>
    </citation>
    <scope>NUCLEOTIDE SEQUENCE</scope>
    <source>
        <strain evidence="2">LJ419</strain>
    </source>
</reference>
<evidence type="ECO:0000313" key="2">
    <source>
        <dbReference type="EMBL" id="MCF0060647.1"/>
    </source>
</evidence>